<dbReference type="AlphaFoldDB" id="A0A127BAV6"/>
<dbReference type="EMBL" id="CP010835">
    <property type="protein sequence ID" value="AMM54453.1"/>
    <property type="molecule type" value="Genomic_DNA"/>
</dbReference>
<dbReference type="SUPFAM" id="SSF53335">
    <property type="entry name" value="S-adenosyl-L-methionine-dependent methyltransferases"/>
    <property type="match status" value="1"/>
</dbReference>
<organism evidence="1 2">
    <name type="scientific">Pyrococcus kukulkanii</name>
    <dbReference type="NCBI Taxonomy" id="1609559"/>
    <lineage>
        <taxon>Archaea</taxon>
        <taxon>Methanobacteriati</taxon>
        <taxon>Methanobacteriota</taxon>
        <taxon>Thermococci</taxon>
        <taxon>Thermococcales</taxon>
        <taxon>Thermococcaceae</taxon>
        <taxon>Pyrococcus</taxon>
    </lineage>
</organism>
<sequence length="86" mass="10235">MLVLVRDFLALELSRKGEVVGIEREEGLFEFLKSFENDRLRFLNIDFLKDDIEGKFDTIVFSYILHDFEPRPSSKKPSSYWSRMAR</sequence>
<accession>A0A127BAV6</accession>
<dbReference type="Proteomes" id="UP000070587">
    <property type="component" value="Chromosome"/>
</dbReference>
<dbReference type="Gene3D" id="3.40.50.150">
    <property type="entry name" value="Vaccinia Virus protein VP39"/>
    <property type="match status" value="1"/>
</dbReference>
<evidence type="ECO:0000313" key="1">
    <source>
        <dbReference type="EMBL" id="AMM54453.1"/>
    </source>
</evidence>
<dbReference type="OrthoDB" id="11691at2157"/>
<proteinExistence type="predicted"/>
<dbReference type="PATRIC" id="fig|1609559.3.peg.1700"/>
<evidence type="ECO:0008006" key="3">
    <source>
        <dbReference type="Google" id="ProtNLM"/>
    </source>
</evidence>
<dbReference type="KEGG" id="pyc:TQ32_08135"/>
<protein>
    <recommendedName>
        <fullName evidence="3">Class I SAM-dependent methyltransferase</fullName>
    </recommendedName>
</protein>
<dbReference type="InterPro" id="IPR029063">
    <property type="entry name" value="SAM-dependent_MTases_sf"/>
</dbReference>
<dbReference type="GeneID" id="28491798"/>
<gene>
    <name evidence="1" type="ORF">TQ32_08135</name>
</gene>
<name>A0A127BAV6_9EURY</name>
<dbReference type="RefSeq" id="WP_068323331.1">
    <property type="nucleotide sequence ID" value="NZ_CP010835.1"/>
</dbReference>
<dbReference type="STRING" id="1609559.TQ32_08135"/>
<evidence type="ECO:0000313" key="2">
    <source>
        <dbReference type="Proteomes" id="UP000070587"/>
    </source>
</evidence>
<reference evidence="1 2" key="2">
    <citation type="journal article" date="2016" name="Int. J. Syst. Evol. Microbiol.">
        <title>Pyrococcus kukulkanii sp. nov., a hyperthermophilic, piezophilic archaeon isolated from a deep-sea hydrothermal vent.</title>
        <authorList>
            <person name="Callac N."/>
            <person name="Oger P."/>
            <person name="Lesongeur F."/>
            <person name="Rattray J.E."/>
            <person name="Vannier P."/>
            <person name="Michoud G."/>
            <person name="Beauverger M."/>
            <person name="Gayet N."/>
            <person name="Rouxel O."/>
            <person name="Jebbar M."/>
            <person name="Godfroy A."/>
        </authorList>
    </citation>
    <scope>NUCLEOTIDE SEQUENCE [LARGE SCALE GENOMIC DNA]</scope>
    <source>
        <strain evidence="1 2">NCB100</strain>
    </source>
</reference>
<reference evidence="2" key="1">
    <citation type="submission" date="2015-02" db="EMBL/GenBank/DDBJ databases">
        <title>Pyrococcus kukulkanii sp. nov., a novel hyperthermophilic archaeon isolated from a deep-sea hydrothermal vent at the Guaymas Basin.</title>
        <authorList>
            <person name="Oger P.M."/>
            <person name="Callac N."/>
            <person name="Jebbar M."/>
            <person name="Godfroy A."/>
        </authorList>
    </citation>
    <scope>NUCLEOTIDE SEQUENCE [LARGE SCALE GENOMIC DNA]</scope>
    <source>
        <strain evidence="2">NCB100</strain>
    </source>
</reference>